<dbReference type="Proteomes" id="UP000091979">
    <property type="component" value="Unassembled WGS sequence"/>
</dbReference>
<dbReference type="PANTHER" id="PTHR42714:SF6">
    <property type="entry name" value="TRANSLATION INITIATION FACTOR IF-2"/>
    <property type="match status" value="1"/>
</dbReference>
<organism evidence="4 5">
    <name type="scientific">Halodesulfovibrio spirochaetisodalis</name>
    <dbReference type="NCBI Taxonomy" id="1560234"/>
    <lineage>
        <taxon>Bacteria</taxon>
        <taxon>Pseudomonadati</taxon>
        <taxon>Thermodesulfobacteriota</taxon>
        <taxon>Desulfovibrionia</taxon>
        <taxon>Desulfovibrionales</taxon>
        <taxon>Desulfovibrionaceae</taxon>
        <taxon>Halodesulfovibrio</taxon>
    </lineage>
</organism>
<dbReference type="STRING" id="1560234.SP90_01820"/>
<dbReference type="NCBIfam" id="TIGR00231">
    <property type="entry name" value="small_GTP"/>
    <property type="match status" value="1"/>
</dbReference>
<evidence type="ECO:0000313" key="5">
    <source>
        <dbReference type="Proteomes" id="UP000091979"/>
    </source>
</evidence>
<dbReference type="GO" id="GO:0030488">
    <property type="term" value="P:tRNA methylation"/>
    <property type="evidence" value="ECO:0007669"/>
    <property type="project" value="TreeGrafter"/>
</dbReference>
<dbReference type="OrthoDB" id="9811338at2"/>
<feature type="domain" description="Hydrogen maturase F tetramerization" evidence="3">
    <location>
        <begin position="280"/>
        <end position="396"/>
    </location>
</feature>
<keyword evidence="5" id="KW-1185">Reference proteome</keyword>
<dbReference type="CDD" id="cd00880">
    <property type="entry name" value="Era_like"/>
    <property type="match status" value="1"/>
</dbReference>
<dbReference type="GO" id="GO:0005525">
    <property type="term" value="F:GTP binding"/>
    <property type="evidence" value="ECO:0007669"/>
    <property type="project" value="InterPro"/>
</dbReference>
<sequence length="399" mass="43513">MNISAIPNETGLIITLTGRRNAGKSSLINALTDQEVAIVSAHPGTTTAPAGLQYELFPFGSVTLFDTAGLDDYGTDGLQRMAATRKVLRRTDIGILVVTEHGMQQEEKRLLTELSEMDIPVIVVFNKSDLTTPSQADLEACSGHSIVTVSATTGENIDELKRFITATAPKELIEKPKLVSDFITPAQAVLLVPHSDSAVPKGRLAQSHMQVLRDVLDADALATVVKETELYAALTMLKKDPVLVITDSEILHEIAAIVPKHVPLTTFSTVFARYKGNLAKLLQGASTIDELQDGDKVLMHECCPHHTLDNNTDHEKIADWITQYTGKKLSFDIASEDDLPENIKDYSLAIVCGGCKSSRTAMLRRMREFAVHDVPTTNYGIAISKVQGVLERVIQPLYA</sequence>
<dbReference type="InterPro" id="IPR040644">
    <property type="entry name" value="HydF_tetramer"/>
</dbReference>
<keyword evidence="4" id="KW-0547">Nucleotide-binding</keyword>
<evidence type="ECO:0000259" key="2">
    <source>
        <dbReference type="Pfam" id="PF18128"/>
    </source>
</evidence>
<dbReference type="Pfam" id="PF01926">
    <property type="entry name" value="MMR_HSR1"/>
    <property type="match status" value="1"/>
</dbReference>
<evidence type="ECO:0000259" key="1">
    <source>
        <dbReference type="Pfam" id="PF01926"/>
    </source>
</evidence>
<dbReference type="Gene3D" id="3.40.50.11410">
    <property type="match status" value="1"/>
</dbReference>
<accession>A0A1B7XMT5</accession>
<feature type="domain" description="Hydrogen maturase F dimerization" evidence="2">
    <location>
        <begin position="178"/>
        <end position="276"/>
    </location>
</feature>
<dbReference type="Gene3D" id="3.40.50.11420">
    <property type="match status" value="1"/>
</dbReference>
<keyword evidence="4" id="KW-0067">ATP-binding</keyword>
<reference evidence="4 5" key="1">
    <citation type="submission" date="2015-01" db="EMBL/GenBank/DDBJ databases">
        <title>Desulfovibrio sp. JC271 draft genome sequence.</title>
        <authorList>
            <person name="Shivani Y."/>
            <person name="Subhash Y."/>
            <person name="Sasikala C."/>
            <person name="Ramana C.V."/>
        </authorList>
    </citation>
    <scope>NUCLEOTIDE SEQUENCE [LARGE SCALE GENOMIC DNA]</scope>
    <source>
        <strain evidence="4 5">JC271</strain>
    </source>
</reference>
<dbReference type="Pfam" id="PF18133">
    <property type="entry name" value="HydF_tetramer"/>
    <property type="match status" value="1"/>
</dbReference>
<dbReference type="InterPro" id="IPR005225">
    <property type="entry name" value="Small_GTP-bd"/>
</dbReference>
<dbReference type="RefSeq" id="WP_066851956.1">
    <property type="nucleotide sequence ID" value="NZ_JXMS01000002.1"/>
</dbReference>
<protein>
    <submittedName>
        <fullName evidence="4">ATP-binding protein</fullName>
    </submittedName>
</protein>
<evidence type="ECO:0000313" key="4">
    <source>
        <dbReference type="EMBL" id="OBQ56830.1"/>
    </source>
</evidence>
<dbReference type="InterPro" id="IPR041606">
    <property type="entry name" value="HydF_dimer"/>
</dbReference>
<dbReference type="InterPro" id="IPR006073">
    <property type="entry name" value="GTP-bd"/>
</dbReference>
<dbReference type="Pfam" id="PF18128">
    <property type="entry name" value="HydF_dimer"/>
    <property type="match status" value="1"/>
</dbReference>
<dbReference type="GO" id="GO:0005524">
    <property type="term" value="F:ATP binding"/>
    <property type="evidence" value="ECO:0007669"/>
    <property type="project" value="UniProtKB-KW"/>
</dbReference>
<comment type="caution">
    <text evidence="4">The sequence shown here is derived from an EMBL/GenBank/DDBJ whole genome shotgun (WGS) entry which is preliminary data.</text>
</comment>
<dbReference type="GO" id="GO:0002098">
    <property type="term" value="P:tRNA wobble uridine modification"/>
    <property type="evidence" value="ECO:0007669"/>
    <property type="project" value="TreeGrafter"/>
</dbReference>
<name>A0A1B7XMT5_9BACT</name>
<feature type="domain" description="G" evidence="1">
    <location>
        <begin position="14"/>
        <end position="127"/>
    </location>
</feature>
<dbReference type="Gene3D" id="3.40.50.300">
    <property type="entry name" value="P-loop containing nucleotide triphosphate hydrolases"/>
    <property type="match status" value="1"/>
</dbReference>
<dbReference type="NCBIfam" id="TIGR03918">
    <property type="entry name" value="GTP_HydF"/>
    <property type="match status" value="1"/>
</dbReference>
<dbReference type="PATRIC" id="fig|1560234.3.peg.1240"/>
<dbReference type="SUPFAM" id="SSF52540">
    <property type="entry name" value="P-loop containing nucleoside triphosphate hydrolases"/>
    <property type="match status" value="1"/>
</dbReference>
<evidence type="ECO:0000259" key="3">
    <source>
        <dbReference type="Pfam" id="PF18133"/>
    </source>
</evidence>
<proteinExistence type="predicted"/>
<dbReference type="InterPro" id="IPR027417">
    <property type="entry name" value="P-loop_NTPase"/>
</dbReference>
<dbReference type="AlphaFoldDB" id="A0A1B7XMT5"/>
<dbReference type="PANTHER" id="PTHR42714">
    <property type="entry name" value="TRNA MODIFICATION GTPASE GTPBP3"/>
    <property type="match status" value="1"/>
</dbReference>
<dbReference type="GO" id="GO:0005737">
    <property type="term" value="C:cytoplasm"/>
    <property type="evidence" value="ECO:0007669"/>
    <property type="project" value="TreeGrafter"/>
</dbReference>
<gene>
    <name evidence="4" type="ORF">SP90_01820</name>
</gene>
<dbReference type="InterPro" id="IPR023873">
    <property type="entry name" value="FeFe-hyd_GTPase_HydF"/>
</dbReference>
<dbReference type="EMBL" id="JXMS01000002">
    <property type="protein sequence ID" value="OBQ56830.1"/>
    <property type="molecule type" value="Genomic_DNA"/>
</dbReference>